<reference evidence="1 2" key="1">
    <citation type="submission" date="2021-10" db="EMBL/GenBank/DDBJ databases">
        <title>Anaerobic single-cell dispensing facilitates the cultivation of human gut bacteria.</title>
        <authorList>
            <person name="Afrizal A."/>
        </authorList>
    </citation>
    <scope>NUCLEOTIDE SEQUENCE [LARGE SCALE GENOMIC DNA]</scope>
    <source>
        <strain evidence="1 2">CLA-AA-H200</strain>
    </source>
</reference>
<comment type="caution">
    <text evidence="1">The sequence shown here is derived from an EMBL/GenBank/DDBJ whole genome shotgun (WGS) entry which is preliminary data.</text>
</comment>
<dbReference type="Pfam" id="PF08282">
    <property type="entry name" value="Hydrolase_3"/>
    <property type="match status" value="1"/>
</dbReference>
<protein>
    <submittedName>
        <fullName evidence="1">HAD-IIB family hydrolase</fullName>
    </submittedName>
</protein>
<dbReference type="GO" id="GO:0016787">
    <property type="term" value="F:hydrolase activity"/>
    <property type="evidence" value="ECO:0007669"/>
    <property type="project" value="UniProtKB-KW"/>
</dbReference>
<dbReference type="SFLD" id="SFLDG01140">
    <property type="entry name" value="C2.B:_Phosphomannomutase_and_P"/>
    <property type="match status" value="1"/>
</dbReference>
<dbReference type="RefSeq" id="WP_227706512.1">
    <property type="nucleotide sequence ID" value="NZ_JAJEQX010000003.1"/>
</dbReference>
<dbReference type="Proteomes" id="UP001198151">
    <property type="component" value="Unassembled WGS sequence"/>
</dbReference>
<dbReference type="SUPFAM" id="SSF56784">
    <property type="entry name" value="HAD-like"/>
    <property type="match status" value="1"/>
</dbReference>
<dbReference type="NCBIfam" id="TIGR01484">
    <property type="entry name" value="HAD-SF-IIB"/>
    <property type="match status" value="1"/>
</dbReference>
<keyword evidence="2" id="KW-1185">Reference proteome</keyword>
<dbReference type="Gene3D" id="3.30.1240.10">
    <property type="match status" value="1"/>
</dbReference>
<dbReference type="PANTHER" id="PTHR10000:SF8">
    <property type="entry name" value="HAD SUPERFAMILY HYDROLASE-LIKE, TYPE 3"/>
    <property type="match status" value="1"/>
</dbReference>
<dbReference type="Gene3D" id="3.40.50.1000">
    <property type="entry name" value="HAD superfamily/HAD-like"/>
    <property type="match status" value="1"/>
</dbReference>
<dbReference type="InterPro" id="IPR006379">
    <property type="entry name" value="HAD-SF_hydro_IIB"/>
</dbReference>
<organism evidence="1 2">
    <name type="scientific">Ruminococcus turbiniformis</name>
    <dbReference type="NCBI Taxonomy" id="2881258"/>
    <lineage>
        <taxon>Bacteria</taxon>
        <taxon>Bacillati</taxon>
        <taxon>Bacillota</taxon>
        <taxon>Clostridia</taxon>
        <taxon>Eubacteriales</taxon>
        <taxon>Oscillospiraceae</taxon>
        <taxon>Ruminococcus</taxon>
    </lineage>
</organism>
<dbReference type="EMBL" id="JAJEQX010000003">
    <property type="protein sequence ID" value="MCC2253354.1"/>
    <property type="molecule type" value="Genomic_DNA"/>
</dbReference>
<keyword evidence="1" id="KW-0378">Hydrolase</keyword>
<proteinExistence type="predicted"/>
<dbReference type="InterPro" id="IPR036412">
    <property type="entry name" value="HAD-like_sf"/>
</dbReference>
<evidence type="ECO:0000313" key="1">
    <source>
        <dbReference type="EMBL" id="MCC2253354.1"/>
    </source>
</evidence>
<dbReference type="SFLD" id="SFLDS00003">
    <property type="entry name" value="Haloacid_Dehalogenase"/>
    <property type="match status" value="1"/>
</dbReference>
<evidence type="ECO:0000313" key="2">
    <source>
        <dbReference type="Proteomes" id="UP001198151"/>
    </source>
</evidence>
<gene>
    <name evidence="1" type="ORF">LKD70_02665</name>
</gene>
<accession>A0ABS8FUQ2</accession>
<dbReference type="PANTHER" id="PTHR10000">
    <property type="entry name" value="PHOSPHOSERINE PHOSPHATASE"/>
    <property type="match status" value="1"/>
</dbReference>
<dbReference type="InterPro" id="IPR023214">
    <property type="entry name" value="HAD_sf"/>
</dbReference>
<sequence>MIRLLAVDMDGTCLNPLSAMTDGTISALREAAARGVIIVPATGRNLLCLPHRLADGTIQKANGPDGEKNRGLFRYAITSNGARVTDIQSKKTMFHSMLKKETALSVLEDCRDMKLGIASHIKNRYLIQGRPFAFMGRVIYGKDAGGVCCVDDMCRIIRNSRYDVEELQIYFLSPKAKEEVKRRLDPRKEISAAYTSIYVEIFSAETSKGHALSMLAEELGINKNEIACIGDGENDLSMFRAAGLKIAMGNAVSELKDAADYVTASNKKDGVAEAVRKWVL</sequence>
<name>A0ABS8FUQ2_9FIRM</name>